<dbReference type="Pfam" id="PF07336">
    <property type="entry name" value="ABATE"/>
    <property type="match status" value="1"/>
</dbReference>
<evidence type="ECO:0000256" key="1">
    <source>
        <dbReference type="SAM" id="MobiDB-lite"/>
    </source>
</evidence>
<organism evidence="3 4">
    <name type="scientific">Streptomyces gottesmaniae</name>
    <dbReference type="NCBI Taxonomy" id="3075518"/>
    <lineage>
        <taxon>Bacteria</taxon>
        <taxon>Bacillati</taxon>
        <taxon>Actinomycetota</taxon>
        <taxon>Actinomycetes</taxon>
        <taxon>Kitasatosporales</taxon>
        <taxon>Streptomycetaceae</taxon>
        <taxon>Streptomyces</taxon>
    </lineage>
</organism>
<protein>
    <submittedName>
        <fullName evidence="3">ABATE domain-containing protein</fullName>
    </submittedName>
</protein>
<dbReference type="Proteomes" id="UP001180737">
    <property type="component" value="Unassembled WGS sequence"/>
</dbReference>
<dbReference type="Gene3D" id="1.10.3300.10">
    <property type="entry name" value="Jann2411-like domain"/>
    <property type="match status" value="1"/>
</dbReference>
<gene>
    <name evidence="3" type="ORF">RM704_32620</name>
</gene>
<dbReference type="InterPro" id="IPR021005">
    <property type="entry name" value="Znf_CGNR"/>
</dbReference>
<dbReference type="PANTHER" id="PTHR35525:SF3">
    <property type="entry name" value="BLL6575 PROTEIN"/>
    <property type="match status" value="1"/>
</dbReference>
<dbReference type="Pfam" id="PF11706">
    <property type="entry name" value="zf-CGNR"/>
    <property type="match status" value="1"/>
</dbReference>
<dbReference type="RefSeq" id="WP_192829774.1">
    <property type="nucleotide sequence ID" value="NZ_JAVRFJ010000035.1"/>
</dbReference>
<feature type="region of interest" description="Disordered" evidence="1">
    <location>
        <begin position="214"/>
        <end position="240"/>
    </location>
</feature>
<evidence type="ECO:0000313" key="4">
    <source>
        <dbReference type="Proteomes" id="UP001180737"/>
    </source>
</evidence>
<name>A0ABU2Z7P1_9ACTN</name>
<proteinExistence type="predicted"/>
<dbReference type="InterPro" id="IPR023286">
    <property type="entry name" value="ABATE_dom_sf"/>
</dbReference>
<accession>A0ABU2Z7P1</accession>
<reference evidence="3" key="1">
    <citation type="submission" date="2024-05" db="EMBL/GenBank/DDBJ databases">
        <title>30 novel species of actinomycetes from the DSMZ collection.</title>
        <authorList>
            <person name="Nouioui I."/>
        </authorList>
    </citation>
    <scope>NUCLEOTIDE SEQUENCE</scope>
    <source>
        <strain evidence="3">DSM 3412</strain>
    </source>
</reference>
<comment type="caution">
    <text evidence="3">The sequence shown here is derived from an EMBL/GenBank/DDBJ whole genome shotgun (WGS) entry which is preliminary data.</text>
</comment>
<sequence length="240" mass="25709">MGSSSRASAQKGVSGVSGIRLRSYSGHVYRFDPGALCLELLVTGGPGALIRHEVLHTPEDLARWADQSRLSPTPPALRITDDDVAYARRLRDALARTVVSRVCGGGLPELGIALADAADLDLVNEAAARPPLAPAIGADGSRRWADGPATGAQLLSTVARDAVDLLTGPYAQRIRMCAGDRCYLLYVDTSRPGRRRWCSMEHCGNRHKVRAHRVRRSGAEPVEQSGGDWPGSRAEVPEKG</sequence>
<dbReference type="PANTHER" id="PTHR35525">
    <property type="entry name" value="BLL6575 PROTEIN"/>
    <property type="match status" value="1"/>
</dbReference>
<feature type="domain" description="Zinc finger CGNR" evidence="2">
    <location>
        <begin position="173"/>
        <end position="216"/>
    </location>
</feature>
<evidence type="ECO:0000313" key="3">
    <source>
        <dbReference type="EMBL" id="MDT0572148.1"/>
    </source>
</evidence>
<evidence type="ECO:0000259" key="2">
    <source>
        <dbReference type="Pfam" id="PF11706"/>
    </source>
</evidence>
<keyword evidence="4" id="KW-1185">Reference proteome</keyword>
<dbReference type="SUPFAM" id="SSF160904">
    <property type="entry name" value="Jann2411-like"/>
    <property type="match status" value="1"/>
</dbReference>
<dbReference type="InterPro" id="IPR010852">
    <property type="entry name" value="ABATE"/>
</dbReference>
<dbReference type="EMBL" id="JAVRFJ010000035">
    <property type="protein sequence ID" value="MDT0572148.1"/>
    <property type="molecule type" value="Genomic_DNA"/>
</dbReference>